<reference evidence="1 2" key="1">
    <citation type="submission" date="2019-04" db="EMBL/GenBank/DDBJ databases">
        <title>Natronomonas sp. F20-122 a newhaloarchaeon isolated from a saline saltern of Isla Bacuta, Huelva, Spain.</title>
        <authorList>
            <person name="Duran-Viseras A."/>
            <person name="Sanchez-Porro C."/>
            <person name="Ventosa A."/>
        </authorList>
    </citation>
    <scope>NUCLEOTIDE SEQUENCE [LARGE SCALE GENOMIC DNA]</scope>
    <source>
        <strain evidence="1 2">F20-122</strain>
    </source>
</reference>
<dbReference type="EMBL" id="QKNX01000001">
    <property type="protein sequence ID" value="TKR27760.1"/>
    <property type="molecule type" value="Genomic_DNA"/>
</dbReference>
<dbReference type="AlphaFoldDB" id="A0A4U5JEA7"/>
<protein>
    <submittedName>
        <fullName evidence="1">Uncharacterized protein</fullName>
    </submittedName>
</protein>
<dbReference type="RefSeq" id="WP_137275060.1">
    <property type="nucleotide sequence ID" value="NZ_QKNX01000001.1"/>
</dbReference>
<dbReference type="Proteomes" id="UP000308037">
    <property type="component" value="Unassembled WGS sequence"/>
</dbReference>
<dbReference type="InterPro" id="IPR058282">
    <property type="entry name" value="DUF7976"/>
</dbReference>
<proteinExistence type="predicted"/>
<dbReference type="Pfam" id="PF25931">
    <property type="entry name" value="DUF7976"/>
    <property type="match status" value="1"/>
</dbReference>
<accession>A0A4U5JEA7</accession>
<evidence type="ECO:0000313" key="2">
    <source>
        <dbReference type="Proteomes" id="UP000308037"/>
    </source>
</evidence>
<organism evidence="1 2">
    <name type="scientific">Natronomonas salsuginis</name>
    <dbReference type="NCBI Taxonomy" id="2217661"/>
    <lineage>
        <taxon>Archaea</taxon>
        <taxon>Methanobacteriati</taxon>
        <taxon>Methanobacteriota</taxon>
        <taxon>Stenosarchaea group</taxon>
        <taxon>Halobacteria</taxon>
        <taxon>Halobacteriales</taxon>
        <taxon>Natronomonadaceae</taxon>
        <taxon>Natronomonas</taxon>
    </lineage>
</organism>
<name>A0A4U5JEA7_9EURY</name>
<sequence length="79" mass="8778">MTGEADAEIEPDPETAALVRSVAEDVRGENSEREQLAMILYRVSDLYDPGEEATPEEIHRNVRNILEIKARGGLPDRDG</sequence>
<dbReference type="OrthoDB" id="167123at2157"/>
<keyword evidence="2" id="KW-1185">Reference proteome</keyword>
<gene>
    <name evidence="1" type="ORF">DM868_01325</name>
</gene>
<evidence type="ECO:0000313" key="1">
    <source>
        <dbReference type="EMBL" id="TKR27760.1"/>
    </source>
</evidence>
<comment type="caution">
    <text evidence="1">The sequence shown here is derived from an EMBL/GenBank/DDBJ whole genome shotgun (WGS) entry which is preliminary data.</text>
</comment>